<name>A0ACB9P118_9MYRT</name>
<evidence type="ECO:0000313" key="1">
    <source>
        <dbReference type="EMBL" id="KAI4342625.1"/>
    </source>
</evidence>
<dbReference type="EMBL" id="CM042886">
    <property type="protein sequence ID" value="KAI4342625.1"/>
    <property type="molecule type" value="Genomic_DNA"/>
</dbReference>
<sequence length="125" mass="14185">MENSDDSVVAIYEWVCCNAIRYYQYHTYLDNLLNSIVQQADQQQGPGFGTYNNQGSYHAHACCPPTLREEDCSRCIHGALEAVRHHCGHRIGGLVTKKLQGSNYACELRCENYDMDNDSFSCSCY</sequence>
<comment type="caution">
    <text evidence="1">The sequence shown here is derived from an EMBL/GenBank/DDBJ whole genome shotgun (WGS) entry which is preliminary data.</text>
</comment>
<accession>A0ACB9P118</accession>
<reference evidence="2" key="1">
    <citation type="journal article" date="2023" name="Front. Plant Sci.">
        <title>Chromosomal-level genome assembly of Melastoma candidum provides insights into trichome evolution.</title>
        <authorList>
            <person name="Zhong Y."/>
            <person name="Wu W."/>
            <person name="Sun C."/>
            <person name="Zou P."/>
            <person name="Liu Y."/>
            <person name="Dai S."/>
            <person name="Zhou R."/>
        </authorList>
    </citation>
    <scope>NUCLEOTIDE SEQUENCE [LARGE SCALE GENOMIC DNA]</scope>
</reference>
<proteinExistence type="predicted"/>
<keyword evidence="2" id="KW-1185">Reference proteome</keyword>
<protein>
    <submittedName>
        <fullName evidence="1">Uncharacterized protein</fullName>
    </submittedName>
</protein>
<organism evidence="1 2">
    <name type="scientific">Melastoma candidum</name>
    <dbReference type="NCBI Taxonomy" id="119954"/>
    <lineage>
        <taxon>Eukaryota</taxon>
        <taxon>Viridiplantae</taxon>
        <taxon>Streptophyta</taxon>
        <taxon>Embryophyta</taxon>
        <taxon>Tracheophyta</taxon>
        <taxon>Spermatophyta</taxon>
        <taxon>Magnoliopsida</taxon>
        <taxon>eudicotyledons</taxon>
        <taxon>Gunneridae</taxon>
        <taxon>Pentapetalae</taxon>
        <taxon>rosids</taxon>
        <taxon>malvids</taxon>
        <taxon>Myrtales</taxon>
        <taxon>Melastomataceae</taxon>
        <taxon>Melastomatoideae</taxon>
        <taxon>Melastomateae</taxon>
        <taxon>Melastoma</taxon>
    </lineage>
</organism>
<gene>
    <name evidence="1" type="ORF">MLD38_027229</name>
</gene>
<evidence type="ECO:0000313" key="2">
    <source>
        <dbReference type="Proteomes" id="UP001057402"/>
    </source>
</evidence>
<dbReference type="Proteomes" id="UP001057402">
    <property type="component" value="Chromosome 7"/>
</dbReference>